<name>A0ABV1T545_9ACTN</name>
<evidence type="ECO:0000256" key="2">
    <source>
        <dbReference type="ARBA" id="ARBA00022630"/>
    </source>
</evidence>
<accession>A0ABV1T545</accession>
<sequence>MTTGTPWGAQALETAFGDPLDALNPTGLRAALDADERAEPFSAGERVLRSHGLAAELLPTEHGGRLSRADHLVEILRTIHRRDPALALARGALPLTAAAHTLAARPGSPLPAALAVGRQVVVVHEDGFDGCGVVAVPRDGGWLLSGGQDAVRGARHADLLLVHATPEHRPDERILFLVDPATAPLGALRVLPRPAGTGTRAVPVDAVELHGLPVTARELVGDSGTAAAARTLVRAVLPPAATGALDTGLRVAVAHLSDRTLYGGPAVDIPLVRTVLAGVFTDLLRAETLGAAAARCLHLAPGLAAGYADAAAYVVPGLVTGAMDRLAELLGAHFYLREGPTGAFQKLLRDLLPADGGQAGRTACRLSLLAALPALGAAEPVPEGVFAFREDVHGAVPALPASARGVLPVPSPRAALREPWTDGHEDIGAALSADAAELDDLIGACAALPAGRSSGDAPARHHDLVDRYVRLLERDCQVRVWRHTRDPFLADPAWLRAALHRGDGHTPMPAHVEQALLRELVGRRRAHRSFGIGAHRLPHAGGDLR</sequence>
<organism evidence="5 6">
    <name type="scientific">Streptomyces violaceorubidus</name>
    <dbReference type="NCBI Taxonomy" id="284042"/>
    <lineage>
        <taxon>Bacteria</taxon>
        <taxon>Bacillati</taxon>
        <taxon>Actinomycetota</taxon>
        <taxon>Actinomycetes</taxon>
        <taxon>Kitasatosporales</taxon>
        <taxon>Streptomycetaceae</taxon>
        <taxon>Streptomyces</taxon>
    </lineage>
</organism>
<evidence type="ECO:0000256" key="3">
    <source>
        <dbReference type="ARBA" id="ARBA00022827"/>
    </source>
</evidence>
<gene>
    <name evidence="5" type="ORF">ABT188_31845</name>
</gene>
<dbReference type="Proteomes" id="UP001496720">
    <property type="component" value="Unassembled WGS sequence"/>
</dbReference>
<proteinExistence type="inferred from homology"/>
<dbReference type="InterPro" id="IPR009100">
    <property type="entry name" value="AcylCoA_DH/oxidase_NM_dom_sf"/>
</dbReference>
<dbReference type="SUPFAM" id="SSF56645">
    <property type="entry name" value="Acyl-CoA dehydrogenase NM domain-like"/>
    <property type="match status" value="1"/>
</dbReference>
<reference evidence="5 6" key="1">
    <citation type="submission" date="2024-06" db="EMBL/GenBank/DDBJ databases">
        <title>The Natural Products Discovery Center: Release of the First 8490 Sequenced Strains for Exploring Actinobacteria Biosynthetic Diversity.</title>
        <authorList>
            <person name="Kalkreuter E."/>
            <person name="Kautsar S.A."/>
            <person name="Yang D."/>
            <person name="Bader C.D."/>
            <person name="Teijaro C.N."/>
            <person name="Fluegel L."/>
            <person name="Davis C.M."/>
            <person name="Simpson J.R."/>
            <person name="Lauterbach L."/>
            <person name="Steele A.D."/>
            <person name="Gui C."/>
            <person name="Meng S."/>
            <person name="Li G."/>
            <person name="Viehrig K."/>
            <person name="Ye F."/>
            <person name="Su P."/>
            <person name="Kiefer A.F."/>
            <person name="Nichols A."/>
            <person name="Cepeda A.J."/>
            <person name="Yan W."/>
            <person name="Fan B."/>
            <person name="Jiang Y."/>
            <person name="Adhikari A."/>
            <person name="Zheng C.-J."/>
            <person name="Schuster L."/>
            <person name="Cowan T.M."/>
            <person name="Smanski M.J."/>
            <person name="Chevrette M.G."/>
            <person name="De Carvalho L.P.S."/>
            <person name="Shen B."/>
        </authorList>
    </citation>
    <scope>NUCLEOTIDE SEQUENCE [LARGE SCALE GENOMIC DNA]</scope>
    <source>
        <strain evidence="5 6">NPDC001615</strain>
    </source>
</reference>
<comment type="similarity">
    <text evidence="1">Belongs to the acyl-CoA dehydrogenase family.</text>
</comment>
<dbReference type="InterPro" id="IPR009075">
    <property type="entry name" value="AcylCo_DH/oxidase_C"/>
</dbReference>
<keyword evidence="3" id="KW-0274">FAD</keyword>
<dbReference type="GO" id="GO:0016491">
    <property type="term" value="F:oxidoreductase activity"/>
    <property type="evidence" value="ECO:0007669"/>
    <property type="project" value="UniProtKB-KW"/>
</dbReference>
<evidence type="ECO:0000313" key="6">
    <source>
        <dbReference type="Proteomes" id="UP001496720"/>
    </source>
</evidence>
<dbReference type="EC" id="1.-.-.-" evidence="5"/>
<comment type="caution">
    <text evidence="5">The sequence shown here is derived from an EMBL/GenBank/DDBJ whole genome shotgun (WGS) entry which is preliminary data.</text>
</comment>
<keyword evidence="5" id="KW-0560">Oxidoreductase</keyword>
<dbReference type="SUPFAM" id="SSF47203">
    <property type="entry name" value="Acyl-CoA dehydrogenase C-terminal domain-like"/>
    <property type="match status" value="1"/>
</dbReference>
<dbReference type="Gene3D" id="2.40.110.10">
    <property type="entry name" value="Butyryl-CoA Dehydrogenase, subunit A, domain 2"/>
    <property type="match status" value="1"/>
</dbReference>
<dbReference type="Gene3D" id="1.20.140.10">
    <property type="entry name" value="Butyryl-CoA Dehydrogenase, subunit A, domain 3"/>
    <property type="match status" value="1"/>
</dbReference>
<dbReference type="InterPro" id="IPR046373">
    <property type="entry name" value="Acyl-CoA_Oxase/DH_mid-dom_sf"/>
</dbReference>
<evidence type="ECO:0000259" key="4">
    <source>
        <dbReference type="Pfam" id="PF00441"/>
    </source>
</evidence>
<evidence type="ECO:0000256" key="1">
    <source>
        <dbReference type="ARBA" id="ARBA00009347"/>
    </source>
</evidence>
<keyword evidence="6" id="KW-1185">Reference proteome</keyword>
<dbReference type="EMBL" id="JBEOZY010000056">
    <property type="protein sequence ID" value="MER6169097.1"/>
    <property type="molecule type" value="Genomic_DNA"/>
</dbReference>
<dbReference type="RefSeq" id="WP_352150306.1">
    <property type="nucleotide sequence ID" value="NZ_JBEOZY010000056.1"/>
</dbReference>
<keyword evidence="2" id="KW-0285">Flavoprotein</keyword>
<evidence type="ECO:0000313" key="5">
    <source>
        <dbReference type="EMBL" id="MER6169097.1"/>
    </source>
</evidence>
<dbReference type="InterPro" id="IPR036250">
    <property type="entry name" value="AcylCo_DH-like_C"/>
</dbReference>
<protein>
    <submittedName>
        <fullName evidence="5">Acyl-CoA dehydrogenase family protein</fullName>
        <ecNumber evidence="5">1.-.-.-</ecNumber>
    </submittedName>
</protein>
<feature type="domain" description="Acyl-CoA dehydrogenase/oxidase C-terminal" evidence="4">
    <location>
        <begin position="234"/>
        <end position="352"/>
    </location>
</feature>
<dbReference type="Pfam" id="PF00441">
    <property type="entry name" value="Acyl-CoA_dh_1"/>
    <property type="match status" value="1"/>
</dbReference>